<dbReference type="RefSeq" id="WP_259258165.1">
    <property type="nucleotide sequence ID" value="NZ_JANTZM010000007.1"/>
</dbReference>
<proteinExistence type="predicted"/>
<name>A0AAW5P877_9BACT</name>
<protein>
    <submittedName>
        <fullName evidence="1">Uncharacterized protein</fullName>
    </submittedName>
</protein>
<reference evidence="1" key="1">
    <citation type="submission" date="2022-08" db="EMBL/GenBank/DDBJ databases">
        <title>Genomic Encyclopedia of Type Strains, Phase V (KMG-V): Genome sequencing to study the core and pangenomes of soil and plant-associated prokaryotes.</title>
        <authorList>
            <person name="Whitman W."/>
        </authorList>
    </citation>
    <scope>NUCLEOTIDE SEQUENCE</scope>
    <source>
        <strain evidence="1">SP3002</strain>
    </source>
</reference>
<dbReference type="EMBL" id="JANTZM010000007">
    <property type="protein sequence ID" value="MCS4157659.1"/>
    <property type="molecule type" value="Genomic_DNA"/>
</dbReference>
<gene>
    <name evidence="1" type="ORF">GGP99_001623</name>
</gene>
<evidence type="ECO:0000313" key="2">
    <source>
        <dbReference type="Proteomes" id="UP001155110"/>
    </source>
</evidence>
<evidence type="ECO:0000313" key="1">
    <source>
        <dbReference type="EMBL" id="MCS4157659.1"/>
    </source>
</evidence>
<dbReference type="AlphaFoldDB" id="A0AAW5P877"/>
<comment type="caution">
    <text evidence="1">The sequence shown here is derived from an EMBL/GenBank/DDBJ whole genome shotgun (WGS) entry which is preliminary data.</text>
</comment>
<organism evidence="1 2">
    <name type="scientific">Salinibacter ruber</name>
    <dbReference type="NCBI Taxonomy" id="146919"/>
    <lineage>
        <taxon>Bacteria</taxon>
        <taxon>Pseudomonadati</taxon>
        <taxon>Rhodothermota</taxon>
        <taxon>Rhodothermia</taxon>
        <taxon>Rhodothermales</taxon>
        <taxon>Salinibacteraceae</taxon>
        <taxon>Salinibacter</taxon>
    </lineage>
</organism>
<sequence length="197" mass="22033">MPTNYQDWDFRGNKLATDVAGQDFVTSESTLLLISPEPTYNPSALQQARAVALTQDMSFNQQRQVVQVHEVGSNQRYTISSSRTNDSMNISRVLFDGESLLNVLSPQLGQEGQAVEDFERRDKPGYGDFMINLGSSLFSKPVGLFAVFRDLEDEPVGVVFFERTFIVSHNMQVSSNSPFIGEGVQLLFDQMLPVQPQ</sequence>
<dbReference type="Proteomes" id="UP001155110">
    <property type="component" value="Unassembled WGS sequence"/>
</dbReference>
<accession>A0AAW5P877</accession>